<dbReference type="EMBL" id="SJPP01000002">
    <property type="protein sequence ID" value="TWU09525.1"/>
    <property type="molecule type" value="Genomic_DNA"/>
</dbReference>
<dbReference type="RefSeq" id="WP_146373209.1">
    <property type="nucleotide sequence ID" value="NZ_SJPP01000002.1"/>
</dbReference>
<evidence type="ECO:0000256" key="2">
    <source>
        <dbReference type="SAM" id="Phobius"/>
    </source>
</evidence>
<gene>
    <name evidence="3" type="ORF">CA54_47670</name>
</gene>
<reference evidence="3 4" key="1">
    <citation type="submission" date="2019-02" db="EMBL/GenBank/DDBJ databases">
        <title>Deep-cultivation of Planctomycetes and their phenomic and genomic characterization uncovers novel biology.</title>
        <authorList>
            <person name="Wiegand S."/>
            <person name="Jogler M."/>
            <person name="Boedeker C."/>
            <person name="Pinto D."/>
            <person name="Vollmers J."/>
            <person name="Rivas-Marin E."/>
            <person name="Kohn T."/>
            <person name="Peeters S.H."/>
            <person name="Heuer A."/>
            <person name="Rast P."/>
            <person name="Oberbeckmann S."/>
            <person name="Bunk B."/>
            <person name="Jeske O."/>
            <person name="Meyerdierks A."/>
            <person name="Storesund J.E."/>
            <person name="Kallscheuer N."/>
            <person name="Luecker S."/>
            <person name="Lage O.M."/>
            <person name="Pohl T."/>
            <person name="Merkel B.J."/>
            <person name="Hornburger P."/>
            <person name="Mueller R.-W."/>
            <person name="Bruemmer F."/>
            <person name="Labrenz M."/>
            <person name="Spormann A.M."/>
            <person name="Op Den Camp H."/>
            <person name="Overmann J."/>
            <person name="Amann R."/>
            <person name="Jetten M.S.M."/>
            <person name="Mascher T."/>
            <person name="Medema M.H."/>
            <person name="Devos D.P."/>
            <person name="Kaster A.-K."/>
            <person name="Ovreas L."/>
            <person name="Rohde M."/>
            <person name="Galperin M.Y."/>
            <person name="Jogler C."/>
        </authorList>
    </citation>
    <scope>NUCLEOTIDE SEQUENCE [LARGE SCALE GENOMIC DNA]</scope>
    <source>
        <strain evidence="3 4">CA54</strain>
    </source>
</reference>
<feature type="region of interest" description="Disordered" evidence="1">
    <location>
        <begin position="96"/>
        <end position="142"/>
    </location>
</feature>
<protein>
    <submittedName>
        <fullName evidence="3">Uncharacterized protein</fullName>
    </submittedName>
</protein>
<accession>A0A5C6BBB6</accession>
<evidence type="ECO:0000313" key="3">
    <source>
        <dbReference type="EMBL" id="TWU09525.1"/>
    </source>
</evidence>
<evidence type="ECO:0000256" key="1">
    <source>
        <dbReference type="SAM" id="MobiDB-lite"/>
    </source>
</evidence>
<keyword evidence="2" id="KW-1133">Transmembrane helix</keyword>
<evidence type="ECO:0000313" key="4">
    <source>
        <dbReference type="Proteomes" id="UP000320735"/>
    </source>
</evidence>
<feature type="region of interest" description="Disordered" evidence="1">
    <location>
        <begin position="191"/>
        <end position="213"/>
    </location>
</feature>
<dbReference type="OrthoDB" id="291847at2"/>
<name>A0A5C6BBB6_9PLAN</name>
<organism evidence="3 4">
    <name type="scientific">Symmachiella macrocystis</name>
    <dbReference type="NCBI Taxonomy" id="2527985"/>
    <lineage>
        <taxon>Bacteria</taxon>
        <taxon>Pseudomonadati</taxon>
        <taxon>Planctomycetota</taxon>
        <taxon>Planctomycetia</taxon>
        <taxon>Planctomycetales</taxon>
        <taxon>Planctomycetaceae</taxon>
        <taxon>Symmachiella</taxon>
    </lineage>
</organism>
<dbReference type="AlphaFoldDB" id="A0A5C6BBB6"/>
<keyword evidence="2" id="KW-0472">Membrane</keyword>
<sequence>MAIVAECFTCGQTYKLSDDKAGRTFRCRGCSATVEAPGNRSGAAGSSRQRSSSGGGANLDKRVLLIGGIVGGFVLLLGIGTIIGMVVSSRNRAEERIADEGEPGQSNEGVAAEDLSEGEKAKRQETYQASLKKRRQARGDRDKEALLSNFGKEKVATVVINNVVGDTAAANRYLNRKIFRAAYSIYAGAQERASQQTKQNKDAAAQKALQEHKKQWGKAGPGFVRFEYKVIRSDLPYPRVLNMGRQDNTFTFLVGPAINLREFAEQIGVGSVSDVQGREIQIRAQLPTPIPDPDIEELVLQHGDEKVVRVEVHGAEGSPELVQLYLQNQTEALDNGGNKLSLVAMEALGNGQYQFVVAPVENAQVFAESLDWGQPENVDADAGLVTIAAQLPEHLPSRAELRAAEEKLRAEERKRQADENAIRSADISGKARPGEAELDWALRDLQEENASRPEKALKALARMDVDDERREEVAKVLQQTIGKPFFRLKDQIPAILHWKTDDTEQMILQMGGKHHSPDDGAALMQALVELNTPTTARALATALTDFFSGDDSVRYLIQMGPLAEGPVLPYLKHKDARIRRRVYAVLIEIGGRKSMGSVRSNVKLEKDPVMKALAEGCDTEIRARVAAAEEAEKAGAEGGDGE</sequence>
<keyword evidence="4" id="KW-1185">Reference proteome</keyword>
<feature type="compositionally biased region" description="Low complexity" evidence="1">
    <location>
        <begin position="38"/>
        <end position="52"/>
    </location>
</feature>
<comment type="caution">
    <text evidence="3">The sequence shown here is derived from an EMBL/GenBank/DDBJ whole genome shotgun (WGS) entry which is preliminary data.</text>
</comment>
<feature type="region of interest" description="Disordered" evidence="1">
    <location>
        <begin position="35"/>
        <end position="55"/>
    </location>
</feature>
<dbReference type="Proteomes" id="UP000320735">
    <property type="component" value="Unassembled WGS sequence"/>
</dbReference>
<keyword evidence="2" id="KW-0812">Transmembrane</keyword>
<feature type="transmembrane region" description="Helical" evidence="2">
    <location>
        <begin position="63"/>
        <end position="87"/>
    </location>
</feature>
<proteinExistence type="predicted"/>